<dbReference type="SUPFAM" id="SSF50370">
    <property type="entry name" value="Ricin B-like lectins"/>
    <property type="match status" value="1"/>
</dbReference>
<dbReference type="OrthoDB" id="2564904at2759"/>
<reference evidence="3" key="1">
    <citation type="submission" date="2016-06" db="EMBL/GenBank/DDBJ databases">
        <title>Draft Genome sequence of the fungus Inonotus baumii.</title>
        <authorList>
            <person name="Zhu H."/>
            <person name="Lin W."/>
        </authorList>
    </citation>
    <scope>NUCLEOTIDE SEQUENCE</scope>
    <source>
        <strain evidence="3">821</strain>
    </source>
</reference>
<dbReference type="EMBL" id="LNZH02000194">
    <property type="protein sequence ID" value="OCB87174.1"/>
    <property type="molecule type" value="Genomic_DNA"/>
</dbReference>
<feature type="region of interest" description="Disordered" evidence="1">
    <location>
        <begin position="224"/>
        <end position="243"/>
    </location>
</feature>
<evidence type="ECO:0000256" key="1">
    <source>
        <dbReference type="SAM" id="MobiDB-lite"/>
    </source>
</evidence>
<dbReference type="Gene3D" id="2.80.10.50">
    <property type="match status" value="2"/>
</dbReference>
<organism evidence="3 4">
    <name type="scientific">Sanghuangporus baumii</name>
    <name type="common">Phellinus baumii</name>
    <dbReference type="NCBI Taxonomy" id="108892"/>
    <lineage>
        <taxon>Eukaryota</taxon>
        <taxon>Fungi</taxon>
        <taxon>Dikarya</taxon>
        <taxon>Basidiomycota</taxon>
        <taxon>Agaricomycotina</taxon>
        <taxon>Agaricomycetes</taxon>
        <taxon>Hymenochaetales</taxon>
        <taxon>Hymenochaetaceae</taxon>
        <taxon>Sanghuangporus</taxon>
    </lineage>
</organism>
<name>A0A9Q5HWC7_SANBA</name>
<evidence type="ECO:0000313" key="4">
    <source>
        <dbReference type="Proteomes" id="UP000757232"/>
    </source>
</evidence>
<gene>
    <name evidence="3" type="ORF">A7U60_g5689</name>
</gene>
<dbReference type="InterPro" id="IPR000772">
    <property type="entry name" value="Ricin_B_lectin"/>
</dbReference>
<dbReference type="InterPro" id="IPR035992">
    <property type="entry name" value="Ricin_B-like_lectins"/>
</dbReference>
<dbReference type="Proteomes" id="UP000757232">
    <property type="component" value="Unassembled WGS sequence"/>
</dbReference>
<protein>
    <submittedName>
        <fullName evidence="3">Carbohydrate-binding module family 13 protein</fullName>
    </submittedName>
</protein>
<sequence length="472" mass="50566">MVSGSASCTRPPHPTLSVLAFNPLNLGHVCPPFPRVSHLLHTPLLAYPSVIPPNTRFSSDIMISVKFILASLLLVGVGAQTPNYLSPVLIEPGNNAGKCLTAASNSNGAQVSIQACTGADAQQWTFDGGSVKLFGNSKCLDIIDGVNADGTKLQIWDCSNNGNPNQQFYYTGDFRDYFCSLAWTDHGKCVDLTDGNLSDGNLPQVWSCGSGNPNQVWNTGYHVSNLPDKSQNDQSGTNSCGTGSSQDSQCQTAWINDVDDFCLWAPPYVDTIGNTERVEVAWCTKSGRGSRTIPEGTLQGVHFVKTPDYVQVTGVGDFTKINIPNGDEGGELDPHGADGKGNPIGGLVYGNTFGSNLQYHEWTSFISYNEFCFRACTGPNAAINCNHIYDVMGCWWNMPANYDAGVFESCDADNDLPMGIYGTSTWYQGVEPTPAAHPAASSSNCQSVSTVSVTPARKCRGLERRVLAAAPN</sequence>
<keyword evidence="4" id="KW-1185">Reference proteome</keyword>
<proteinExistence type="predicted"/>
<evidence type="ECO:0000313" key="3">
    <source>
        <dbReference type="EMBL" id="OCB87174.1"/>
    </source>
</evidence>
<dbReference type="AlphaFoldDB" id="A0A9Q5HWC7"/>
<dbReference type="SMART" id="SM00458">
    <property type="entry name" value="RICIN"/>
    <property type="match status" value="1"/>
</dbReference>
<comment type="caution">
    <text evidence="3">The sequence shown here is derived from an EMBL/GenBank/DDBJ whole genome shotgun (WGS) entry which is preliminary data.</text>
</comment>
<accession>A0A9Q5HWC7</accession>
<dbReference type="PROSITE" id="PS50231">
    <property type="entry name" value="RICIN_B_LECTIN"/>
    <property type="match status" value="1"/>
</dbReference>
<dbReference type="Pfam" id="PF00652">
    <property type="entry name" value="Ricin_B_lectin"/>
    <property type="match status" value="1"/>
</dbReference>
<dbReference type="CDD" id="cd00161">
    <property type="entry name" value="beta-trefoil_Ricin-like"/>
    <property type="match status" value="1"/>
</dbReference>
<evidence type="ECO:0000259" key="2">
    <source>
        <dbReference type="SMART" id="SM00458"/>
    </source>
</evidence>
<feature type="domain" description="Ricin B lectin" evidence="2">
    <location>
        <begin position="86"/>
        <end position="220"/>
    </location>
</feature>